<accession>A0ABC8V076</accession>
<comment type="similarity">
    <text evidence="1">Belongs to the cytochrome P450 family.</text>
</comment>
<dbReference type="Proteomes" id="UP001642360">
    <property type="component" value="Unassembled WGS sequence"/>
</dbReference>
<sequence>MALEYFGEETPPGSIGFPLIGNLFDIGSKPYESLAKLSRKHGPLMTIRLGCVTSKPEMARENFQKNEEACSSRKIPDAITVLEHYDLAILWMSAAEEWRLIRKALNIYLTHPQKLESLHGLLRDKVVKQMLQFVNQASQNGEAAEIRKLAFTTALNQMSNT</sequence>
<dbReference type="EMBL" id="CAUOFW020009691">
    <property type="protein sequence ID" value="CAK9186752.1"/>
    <property type="molecule type" value="Genomic_DNA"/>
</dbReference>
<dbReference type="InterPro" id="IPR001128">
    <property type="entry name" value="Cyt_P450"/>
</dbReference>
<keyword evidence="3" id="KW-0408">Iron</keyword>
<dbReference type="GO" id="GO:0046872">
    <property type="term" value="F:metal ion binding"/>
    <property type="evidence" value="ECO:0007669"/>
    <property type="project" value="UniProtKB-KW"/>
</dbReference>
<reference evidence="4 5" key="1">
    <citation type="submission" date="2024-02" db="EMBL/GenBank/DDBJ databases">
        <authorList>
            <person name="Vignale AGUSTIN F."/>
            <person name="Sosa J E."/>
            <person name="Modenutti C."/>
        </authorList>
    </citation>
    <scope>NUCLEOTIDE SEQUENCE [LARGE SCALE GENOMIC DNA]</scope>
</reference>
<dbReference type="PANTHER" id="PTHR47950:SF42">
    <property type="entry name" value="GERANIOL 8-HYDROXYLASE"/>
    <property type="match status" value="1"/>
</dbReference>
<dbReference type="Gene3D" id="1.10.630.10">
    <property type="entry name" value="Cytochrome P450"/>
    <property type="match status" value="1"/>
</dbReference>
<evidence type="ECO:0000256" key="2">
    <source>
        <dbReference type="ARBA" id="ARBA00022723"/>
    </source>
</evidence>
<proteinExistence type="inferred from homology"/>
<evidence type="ECO:0008006" key="6">
    <source>
        <dbReference type="Google" id="ProtNLM"/>
    </source>
</evidence>
<name>A0ABC8V076_9AQUA</name>
<dbReference type="PANTHER" id="PTHR47950">
    <property type="entry name" value="CYTOCHROME P450, FAMILY 76, SUBFAMILY C, POLYPEPTIDE 5-RELATED"/>
    <property type="match status" value="1"/>
</dbReference>
<gene>
    <name evidence="4" type="ORF">ILEXP_LOCUS57253</name>
</gene>
<keyword evidence="2" id="KW-0479">Metal-binding</keyword>
<dbReference type="InterPro" id="IPR036396">
    <property type="entry name" value="Cyt_P450_sf"/>
</dbReference>
<evidence type="ECO:0000313" key="4">
    <source>
        <dbReference type="EMBL" id="CAK9186752.1"/>
    </source>
</evidence>
<evidence type="ECO:0000256" key="3">
    <source>
        <dbReference type="ARBA" id="ARBA00023004"/>
    </source>
</evidence>
<protein>
    <recommendedName>
        <fullName evidence="6">Cytochrome P450</fullName>
    </recommendedName>
</protein>
<comment type="caution">
    <text evidence="4">The sequence shown here is derived from an EMBL/GenBank/DDBJ whole genome shotgun (WGS) entry which is preliminary data.</text>
</comment>
<dbReference type="AlphaFoldDB" id="A0ABC8V076"/>
<organism evidence="4 5">
    <name type="scientific">Ilex paraguariensis</name>
    <name type="common">yerba mate</name>
    <dbReference type="NCBI Taxonomy" id="185542"/>
    <lineage>
        <taxon>Eukaryota</taxon>
        <taxon>Viridiplantae</taxon>
        <taxon>Streptophyta</taxon>
        <taxon>Embryophyta</taxon>
        <taxon>Tracheophyta</taxon>
        <taxon>Spermatophyta</taxon>
        <taxon>Magnoliopsida</taxon>
        <taxon>eudicotyledons</taxon>
        <taxon>Gunneridae</taxon>
        <taxon>Pentapetalae</taxon>
        <taxon>asterids</taxon>
        <taxon>campanulids</taxon>
        <taxon>Aquifoliales</taxon>
        <taxon>Aquifoliaceae</taxon>
        <taxon>Ilex</taxon>
    </lineage>
</organism>
<dbReference type="SUPFAM" id="SSF48264">
    <property type="entry name" value="Cytochrome P450"/>
    <property type="match status" value="1"/>
</dbReference>
<evidence type="ECO:0000256" key="1">
    <source>
        <dbReference type="ARBA" id="ARBA00010617"/>
    </source>
</evidence>
<dbReference type="Pfam" id="PF00067">
    <property type="entry name" value="p450"/>
    <property type="match status" value="1"/>
</dbReference>
<evidence type="ECO:0000313" key="5">
    <source>
        <dbReference type="Proteomes" id="UP001642360"/>
    </source>
</evidence>
<keyword evidence="5" id="KW-1185">Reference proteome</keyword>